<evidence type="ECO:0000256" key="2">
    <source>
        <dbReference type="SAM" id="Phobius"/>
    </source>
</evidence>
<dbReference type="PANTHER" id="PTHR43818">
    <property type="entry name" value="BCDNA.GH03377"/>
    <property type="match status" value="1"/>
</dbReference>
<dbReference type="Pfam" id="PF22725">
    <property type="entry name" value="GFO_IDH_MocA_C3"/>
    <property type="match status" value="1"/>
</dbReference>
<evidence type="ECO:0000259" key="4">
    <source>
        <dbReference type="Pfam" id="PF22725"/>
    </source>
</evidence>
<accession>A0ABT3PMH6</accession>
<feature type="region of interest" description="Disordered" evidence="1">
    <location>
        <begin position="414"/>
        <end position="448"/>
    </location>
</feature>
<dbReference type="EMBL" id="JAGGJA010000003">
    <property type="protein sequence ID" value="MCW9706359.1"/>
    <property type="molecule type" value="Genomic_DNA"/>
</dbReference>
<keyword evidence="2" id="KW-0472">Membrane</keyword>
<dbReference type="Proteomes" id="UP001207918">
    <property type="component" value="Unassembled WGS sequence"/>
</dbReference>
<evidence type="ECO:0000313" key="5">
    <source>
        <dbReference type="EMBL" id="MCW9706359.1"/>
    </source>
</evidence>
<comment type="caution">
    <text evidence="5">The sequence shown here is derived from an EMBL/GenBank/DDBJ whole genome shotgun (WGS) entry which is preliminary data.</text>
</comment>
<dbReference type="InterPro" id="IPR050463">
    <property type="entry name" value="Gfo/Idh/MocA_oxidrdct_glycsds"/>
</dbReference>
<dbReference type="InterPro" id="IPR055170">
    <property type="entry name" value="GFO_IDH_MocA-like_dom"/>
</dbReference>
<dbReference type="InterPro" id="IPR000683">
    <property type="entry name" value="Gfo/Idh/MocA-like_OxRdtase_N"/>
</dbReference>
<evidence type="ECO:0000313" key="6">
    <source>
        <dbReference type="Proteomes" id="UP001207918"/>
    </source>
</evidence>
<organism evidence="5 6">
    <name type="scientific">Fodinibius salsisoli</name>
    <dbReference type="NCBI Taxonomy" id="2820877"/>
    <lineage>
        <taxon>Bacteria</taxon>
        <taxon>Pseudomonadati</taxon>
        <taxon>Balneolota</taxon>
        <taxon>Balneolia</taxon>
        <taxon>Balneolales</taxon>
        <taxon>Balneolaceae</taxon>
        <taxon>Fodinibius</taxon>
    </lineage>
</organism>
<dbReference type="Gene3D" id="3.30.360.10">
    <property type="entry name" value="Dihydrodipicolinate Reductase, domain 2"/>
    <property type="match status" value="1"/>
</dbReference>
<gene>
    <name evidence="5" type="ORF">J6I44_05815</name>
</gene>
<keyword evidence="6" id="KW-1185">Reference proteome</keyword>
<name>A0ABT3PMH6_9BACT</name>
<proteinExistence type="predicted"/>
<dbReference type="PROSITE" id="PS51318">
    <property type="entry name" value="TAT"/>
    <property type="match status" value="1"/>
</dbReference>
<sequence>MSQDKDKKNSSISRRYFCKSASLAAGGMLLSTIPAMGAMNRKNSNQTLKIALIGCGGRGTGAANQALTADSGNQLVAMADAFRDRLDDSYSTLSKKFGETDQLNVPEEHKFTGFNGYKKAIELADVVILTTPPGFRPMHFEAAIKADKHVFMEKPLATDAPGIQKVLEVGKLAEKKNLNVVVGLQRHYQNSYREVAKRVHGGDAGDIVSGQVYWNSAGVWERPRQPEQTEMEYQMRNWYYFTWLCGDHILEQHIHNIDVANWMIGEYPVSAQGMGGREVRNGKDHGQIFDHHFVEFTYPGGAVISSQCRHQPDTMNRVSEFFQTTKGTVDTQGDKGVIKNWNGDIIYNHKATDDPNPYQQEHDELFASIRNGEVINNTEYGAKSTLTAIMGRMATYSGKVISWDDAMSSTKRLVPDTDSFSWDAQPPVVPDENGDYPIPTPGVTEVLS</sequence>
<dbReference type="InterPro" id="IPR006311">
    <property type="entry name" value="TAT_signal"/>
</dbReference>
<dbReference type="SUPFAM" id="SSF55347">
    <property type="entry name" value="Glyceraldehyde-3-phosphate dehydrogenase-like, C-terminal domain"/>
    <property type="match status" value="1"/>
</dbReference>
<evidence type="ECO:0000259" key="3">
    <source>
        <dbReference type="Pfam" id="PF01408"/>
    </source>
</evidence>
<feature type="transmembrane region" description="Helical" evidence="2">
    <location>
        <begin position="21"/>
        <end position="39"/>
    </location>
</feature>
<feature type="domain" description="Gfo/Idh/MocA-like oxidoreductase N-terminal" evidence="3">
    <location>
        <begin position="48"/>
        <end position="183"/>
    </location>
</feature>
<dbReference type="Pfam" id="PF01408">
    <property type="entry name" value="GFO_IDH_MocA"/>
    <property type="match status" value="1"/>
</dbReference>
<dbReference type="PANTHER" id="PTHR43818:SF5">
    <property type="entry name" value="OXIDOREDUCTASE FAMILY PROTEIN"/>
    <property type="match status" value="1"/>
</dbReference>
<dbReference type="RefSeq" id="WP_265765064.1">
    <property type="nucleotide sequence ID" value="NZ_JAGGJA010000003.1"/>
</dbReference>
<keyword evidence="2" id="KW-1133">Transmembrane helix</keyword>
<feature type="domain" description="GFO/IDH/MocA-like oxidoreductase" evidence="4">
    <location>
        <begin position="192"/>
        <end position="309"/>
    </location>
</feature>
<keyword evidence="2" id="KW-0812">Transmembrane</keyword>
<evidence type="ECO:0000256" key="1">
    <source>
        <dbReference type="SAM" id="MobiDB-lite"/>
    </source>
</evidence>
<protein>
    <submittedName>
        <fullName evidence="5">Gfo/Idh/MocA family oxidoreductase</fullName>
    </submittedName>
</protein>
<dbReference type="InterPro" id="IPR036291">
    <property type="entry name" value="NAD(P)-bd_dom_sf"/>
</dbReference>
<reference evidence="5 6" key="1">
    <citation type="submission" date="2021-03" db="EMBL/GenBank/DDBJ databases">
        <title>Aliifodinibius sp. nov., a new bacterium isolated from saline soil.</title>
        <authorList>
            <person name="Galisteo C."/>
            <person name="De La Haba R."/>
            <person name="Sanchez-Porro C."/>
            <person name="Ventosa A."/>
        </authorList>
    </citation>
    <scope>NUCLEOTIDE SEQUENCE [LARGE SCALE GENOMIC DNA]</scope>
    <source>
        <strain evidence="5 6">1BSP15-2V2</strain>
    </source>
</reference>
<dbReference type="SUPFAM" id="SSF51735">
    <property type="entry name" value="NAD(P)-binding Rossmann-fold domains"/>
    <property type="match status" value="1"/>
</dbReference>
<dbReference type="Gene3D" id="3.40.50.720">
    <property type="entry name" value="NAD(P)-binding Rossmann-like Domain"/>
    <property type="match status" value="1"/>
</dbReference>